<sequence length="125" mass="14211">MEKIVIIAHGSPKKEVNNLDFIVKELAIVLGRKVEDIKYAYLKYGSPSVDEAITKCVEEDAKRIIVHPFFLSSGSHVSFDIPKIIENIKKLYPQLEVLCTKPLGKSKKLVYIIKDLIEENLERVS</sequence>
<dbReference type="GO" id="GO:0016829">
    <property type="term" value="F:lyase activity"/>
    <property type="evidence" value="ECO:0007669"/>
    <property type="project" value="UniProtKB-KW"/>
</dbReference>
<keyword evidence="1" id="KW-0479">Metal-binding</keyword>
<keyword evidence="2" id="KW-0456">Lyase</keyword>
<evidence type="ECO:0000313" key="4">
    <source>
        <dbReference type="Proteomes" id="UP001144297"/>
    </source>
</evidence>
<organism evidence="3 4">
    <name type="scientific">Thermodesulfovibrio yellowstonii</name>
    <dbReference type="NCBI Taxonomy" id="28262"/>
    <lineage>
        <taxon>Bacteria</taxon>
        <taxon>Pseudomonadati</taxon>
        <taxon>Nitrospirota</taxon>
        <taxon>Thermodesulfovibrionia</taxon>
        <taxon>Thermodesulfovibrionales</taxon>
        <taxon>Thermodesulfovibrionaceae</taxon>
        <taxon>Thermodesulfovibrio</taxon>
    </lineage>
</organism>
<protein>
    <submittedName>
        <fullName evidence="3">Sirohydrochlorin cobaltochelatase</fullName>
    </submittedName>
</protein>
<dbReference type="EMBL" id="BSDX01000001">
    <property type="protein sequence ID" value="GLI53732.1"/>
    <property type="molecule type" value="Genomic_DNA"/>
</dbReference>
<dbReference type="InterPro" id="IPR050963">
    <property type="entry name" value="Sirohydro_Cobaltochel/CbiX"/>
</dbReference>
<dbReference type="Gene3D" id="3.40.50.1400">
    <property type="match status" value="1"/>
</dbReference>
<name>A0A9W6LKI9_9BACT</name>
<keyword evidence="4" id="KW-1185">Reference proteome</keyword>
<reference evidence="3" key="1">
    <citation type="submission" date="2022-12" db="EMBL/GenBank/DDBJ databases">
        <title>Reference genome sequencing for broad-spectrum identification of bacterial and archaeal isolates by mass spectrometry.</title>
        <authorList>
            <person name="Sekiguchi Y."/>
            <person name="Tourlousse D.M."/>
        </authorList>
    </citation>
    <scope>NUCLEOTIDE SEQUENCE</scope>
    <source>
        <strain evidence="3">TSL-P1</strain>
    </source>
</reference>
<evidence type="ECO:0000256" key="1">
    <source>
        <dbReference type="ARBA" id="ARBA00022723"/>
    </source>
</evidence>
<dbReference type="InterPro" id="IPR002762">
    <property type="entry name" value="CbiX-like"/>
</dbReference>
<dbReference type="PANTHER" id="PTHR33542">
    <property type="entry name" value="SIROHYDROCHLORIN FERROCHELATASE, CHLOROPLASTIC"/>
    <property type="match status" value="1"/>
</dbReference>
<dbReference type="CDD" id="cd03416">
    <property type="entry name" value="CbiX_SirB_N"/>
    <property type="match status" value="1"/>
</dbReference>
<evidence type="ECO:0000256" key="2">
    <source>
        <dbReference type="ARBA" id="ARBA00023239"/>
    </source>
</evidence>
<dbReference type="SUPFAM" id="SSF53800">
    <property type="entry name" value="Chelatase"/>
    <property type="match status" value="1"/>
</dbReference>
<dbReference type="PANTHER" id="PTHR33542:SF3">
    <property type="entry name" value="SIROHYDROCHLORIN FERROCHELATASE, CHLOROPLASTIC"/>
    <property type="match status" value="1"/>
</dbReference>
<dbReference type="Pfam" id="PF01903">
    <property type="entry name" value="CbiX"/>
    <property type="match status" value="1"/>
</dbReference>
<accession>A0A9W6LKI9</accession>
<dbReference type="Proteomes" id="UP001144297">
    <property type="component" value="Unassembled WGS sequence"/>
</dbReference>
<dbReference type="AlphaFoldDB" id="A0A9W6LKI9"/>
<proteinExistence type="predicted"/>
<comment type="caution">
    <text evidence="3">The sequence shown here is derived from an EMBL/GenBank/DDBJ whole genome shotgun (WGS) entry which is preliminary data.</text>
</comment>
<evidence type="ECO:0000313" key="3">
    <source>
        <dbReference type="EMBL" id="GLI53732.1"/>
    </source>
</evidence>
<gene>
    <name evidence="3" type="primary">cbiX</name>
    <name evidence="3" type="ORF">TISLANDTSLP1_14250</name>
</gene>
<dbReference type="GO" id="GO:0046872">
    <property type="term" value="F:metal ion binding"/>
    <property type="evidence" value="ECO:0007669"/>
    <property type="project" value="UniProtKB-KW"/>
</dbReference>